<name>A0A1X7UUG1_AMPQE</name>
<proteinExistence type="predicted"/>
<dbReference type="OrthoDB" id="8118845at2759"/>
<accession>A0A1X7UUG1</accession>
<reference evidence="1" key="1">
    <citation type="submission" date="2017-05" db="UniProtKB">
        <authorList>
            <consortium name="EnsemblMetazoa"/>
        </authorList>
    </citation>
    <scope>IDENTIFICATION</scope>
</reference>
<dbReference type="eggNOG" id="ENOG502S9D9">
    <property type="taxonomic scope" value="Eukaryota"/>
</dbReference>
<sequence length="489" mass="54280">DASVTGELPHIRQWFDNLLLHGPKFGYYPEPHKSCLVVKESMIPQAKDQFSDLGIKITTSYRFLGGVVGDSSGCDTFVNDKVQGWISLIDTLSDIAVSQPQAVYAAYTKSLQNDWIFLQRVTPNCQSLYVALETTISNSLIPALFGQECSANDRSLFSLPLKLGGLNIRNPVTTATAHYTASRSATEILINAITGSTSFSPYDHVCQVLAARQHHSLSQREADNTLFTNTLTQLDANYQRTITRARDSLSSWLNVLPTVQDNFDLSPNEFRDALCLRYAKPLLNLPHSCDGCGSPFTTSHALDCKKGGLVTLCHNKIRDVLHDVSSMAWSQVIKEPIVREAQSDSEALVGDISIRGVWQSQSTCIFDVRVVDSDAPSYVRKPPLQVLKTAEREKLKYQEACHSIHSNFTPLCMTVDGLLGPESNSFLKRLADRLSIKWDQPYSTVICWLRTCLSFALLRATNLCISGTRSKIHSINTEDGAGITLNYMY</sequence>
<organism evidence="1">
    <name type="scientific">Amphimedon queenslandica</name>
    <name type="common">Sponge</name>
    <dbReference type="NCBI Taxonomy" id="400682"/>
    <lineage>
        <taxon>Eukaryota</taxon>
        <taxon>Metazoa</taxon>
        <taxon>Porifera</taxon>
        <taxon>Demospongiae</taxon>
        <taxon>Heteroscleromorpha</taxon>
        <taxon>Haplosclerida</taxon>
        <taxon>Niphatidae</taxon>
        <taxon>Amphimedon</taxon>
    </lineage>
</organism>
<dbReference type="InParanoid" id="A0A1X7UUG1"/>
<protein>
    <submittedName>
        <fullName evidence="1">Uncharacterized protein</fullName>
    </submittedName>
</protein>
<evidence type="ECO:0000313" key="1">
    <source>
        <dbReference type="EnsemblMetazoa" id="Aqu2.1.31615_001"/>
    </source>
</evidence>
<dbReference type="EnsemblMetazoa" id="Aqu2.1.31615_001">
    <property type="protein sequence ID" value="Aqu2.1.31615_001"/>
    <property type="gene ID" value="Aqu2.1.31615"/>
</dbReference>
<dbReference type="AlphaFoldDB" id="A0A1X7UUG1"/>